<evidence type="ECO:0000256" key="3">
    <source>
        <dbReference type="ARBA" id="ARBA00023172"/>
    </source>
</evidence>
<reference evidence="5 6" key="1">
    <citation type="submission" date="2017-02" db="EMBL/GenBank/DDBJ databases">
        <authorList>
            <person name="Peterson S.W."/>
        </authorList>
    </citation>
    <scope>NUCLEOTIDE SEQUENCE [LARGE SCALE GENOMIC DNA]</scope>
    <source>
        <strain evidence="5 6">ATCC BAA-909</strain>
    </source>
</reference>
<dbReference type="PANTHER" id="PTHR30349">
    <property type="entry name" value="PHAGE INTEGRASE-RELATED"/>
    <property type="match status" value="1"/>
</dbReference>
<dbReference type="GO" id="GO:0006310">
    <property type="term" value="P:DNA recombination"/>
    <property type="evidence" value="ECO:0007669"/>
    <property type="project" value="UniProtKB-KW"/>
</dbReference>
<dbReference type="GO" id="GO:0015074">
    <property type="term" value="P:DNA integration"/>
    <property type="evidence" value="ECO:0007669"/>
    <property type="project" value="InterPro"/>
</dbReference>
<dbReference type="OrthoDB" id="354470at2"/>
<dbReference type="PANTHER" id="PTHR30349:SF41">
    <property type="entry name" value="INTEGRASE_RECOMBINASE PROTEIN MJ0367-RELATED"/>
    <property type="match status" value="1"/>
</dbReference>
<dbReference type="Gene3D" id="1.10.443.10">
    <property type="entry name" value="Intergrase catalytic core"/>
    <property type="match status" value="1"/>
</dbReference>
<dbReference type="InterPro" id="IPR010998">
    <property type="entry name" value="Integrase_recombinase_N"/>
</dbReference>
<accession>A0A1T4QNJ3</accession>
<feature type="domain" description="Tyr recombinase" evidence="4">
    <location>
        <begin position="225"/>
        <end position="417"/>
    </location>
</feature>
<name>A0A1T4QNJ3_9SPIR</name>
<sequence>MAKPYLIFKAHTGFYYAQIRLADGSLSNNKSTGCKNRAEAERKVMEWIVTGNISVRVNSKDSKVQSIDKIRLFNDLRTADFDTEDIETIIKILKERNYLYSAVPKSSKGSIPIEDFLENFWDYDKSPYLKEKLGKKQSIHRQYCATLMSRTCLYWIPRLAGKCVGEITRNDVEAFFSSDEAQKLAPKTVNSIIETITIPMKWAYYHDLTQNNCFDGIIKCSNQSKERKIIDMETANRLMELDWDNDEAKIANELAMHTGMRAGEIQALTIDDLGDDEIYVRKSWSKYDGLKCCKNGEERSVPIPISHQLYLKLKMLADFNPFDNGFIFYSTVPEKPMDSKQFNKYLKRALKDIGYENSREICFHSWRHFFCSRMLDYVKDKRYVMALSGHKTEAMLNHYAAHLEDDKVVDFARNVMKKIFIDQNEDEETINMLNSKLEELDKEIA</sequence>
<evidence type="ECO:0000313" key="6">
    <source>
        <dbReference type="Proteomes" id="UP000190395"/>
    </source>
</evidence>
<dbReference type="CDD" id="cd00397">
    <property type="entry name" value="DNA_BRE_C"/>
    <property type="match status" value="1"/>
</dbReference>
<keyword evidence="6" id="KW-1185">Reference proteome</keyword>
<dbReference type="AlphaFoldDB" id="A0A1T4QNJ3"/>
<dbReference type="Proteomes" id="UP000190395">
    <property type="component" value="Unassembled WGS sequence"/>
</dbReference>
<dbReference type="GO" id="GO:0003677">
    <property type="term" value="F:DNA binding"/>
    <property type="evidence" value="ECO:0007669"/>
    <property type="project" value="UniProtKB-KW"/>
</dbReference>
<comment type="similarity">
    <text evidence="1">Belongs to the 'phage' integrase family.</text>
</comment>
<evidence type="ECO:0000256" key="1">
    <source>
        <dbReference type="ARBA" id="ARBA00008857"/>
    </source>
</evidence>
<organism evidence="5 6">
    <name type="scientific">Treponema berlinense</name>
    <dbReference type="NCBI Taxonomy" id="225004"/>
    <lineage>
        <taxon>Bacteria</taxon>
        <taxon>Pseudomonadati</taxon>
        <taxon>Spirochaetota</taxon>
        <taxon>Spirochaetia</taxon>
        <taxon>Spirochaetales</taxon>
        <taxon>Treponemataceae</taxon>
        <taxon>Treponema</taxon>
    </lineage>
</organism>
<dbReference type="InterPro" id="IPR050090">
    <property type="entry name" value="Tyrosine_recombinase_XerCD"/>
</dbReference>
<dbReference type="EMBL" id="FUXC01000015">
    <property type="protein sequence ID" value="SKA05342.1"/>
    <property type="molecule type" value="Genomic_DNA"/>
</dbReference>
<dbReference type="InterPro" id="IPR011010">
    <property type="entry name" value="DNA_brk_join_enz"/>
</dbReference>
<evidence type="ECO:0000256" key="2">
    <source>
        <dbReference type="ARBA" id="ARBA00023125"/>
    </source>
</evidence>
<keyword evidence="2" id="KW-0238">DNA-binding</keyword>
<gene>
    <name evidence="5" type="ORF">SAMN02745152_02050</name>
</gene>
<proteinExistence type="inferred from homology"/>
<dbReference type="Gene3D" id="1.10.150.130">
    <property type="match status" value="1"/>
</dbReference>
<dbReference type="PROSITE" id="PS51898">
    <property type="entry name" value="TYR_RECOMBINASE"/>
    <property type="match status" value="1"/>
</dbReference>
<dbReference type="RefSeq" id="WP_078931788.1">
    <property type="nucleotide sequence ID" value="NZ_FUXC01000015.1"/>
</dbReference>
<dbReference type="InterPro" id="IPR002104">
    <property type="entry name" value="Integrase_catalytic"/>
</dbReference>
<dbReference type="SUPFAM" id="SSF56349">
    <property type="entry name" value="DNA breaking-rejoining enzymes"/>
    <property type="match status" value="1"/>
</dbReference>
<evidence type="ECO:0000313" key="5">
    <source>
        <dbReference type="EMBL" id="SKA05342.1"/>
    </source>
</evidence>
<evidence type="ECO:0000259" key="4">
    <source>
        <dbReference type="PROSITE" id="PS51898"/>
    </source>
</evidence>
<protein>
    <submittedName>
        <fullName evidence="5">Site-specific recombinase XerD</fullName>
    </submittedName>
</protein>
<dbReference type="STRING" id="225004.SAMN02745152_02050"/>
<dbReference type="InterPro" id="IPR013762">
    <property type="entry name" value="Integrase-like_cat_sf"/>
</dbReference>
<keyword evidence="3" id="KW-0233">DNA recombination</keyword>
<dbReference type="Pfam" id="PF00589">
    <property type="entry name" value="Phage_integrase"/>
    <property type="match status" value="1"/>
</dbReference>
<dbReference type="GeneID" id="303368267"/>